<dbReference type="Pfam" id="PF00578">
    <property type="entry name" value="AhpC-TSA"/>
    <property type="match status" value="1"/>
</dbReference>
<dbReference type="InterPro" id="IPR013766">
    <property type="entry name" value="Thioredoxin_domain"/>
</dbReference>
<dbReference type="InterPro" id="IPR000866">
    <property type="entry name" value="AhpC/TSA"/>
</dbReference>
<keyword evidence="6 15" id="KW-0560">Oxidoreductase</keyword>
<dbReference type="PIRSF" id="PIRSF000239">
    <property type="entry name" value="AHPC"/>
    <property type="match status" value="1"/>
</dbReference>
<comment type="catalytic activity">
    <reaction evidence="12">
        <text>a hydroperoxide + [thioredoxin]-dithiol = an alcohol + [thioredoxin]-disulfide + H2O</text>
        <dbReference type="Rhea" id="RHEA:62620"/>
        <dbReference type="Rhea" id="RHEA-COMP:10698"/>
        <dbReference type="Rhea" id="RHEA-COMP:10700"/>
        <dbReference type="ChEBI" id="CHEBI:15377"/>
        <dbReference type="ChEBI" id="CHEBI:29950"/>
        <dbReference type="ChEBI" id="CHEBI:30879"/>
        <dbReference type="ChEBI" id="CHEBI:35924"/>
        <dbReference type="ChEBI" id="CHEBI:50058"/>
        <dbReference type="EC" id="1.11.1.24"/>
    </reaction>
</comment>
<keyword evidence="7" id="KW-1015">Disulfide bond</keyword>
<feature type="domain" description="Thioredoxin" evidence="14">
    <location>
        <begin position="4"/>
        <end position="157"/>
    </location>
</feature>
<evidence type="ECO:0000313" key="15">
    <source>
        <dbReference type="EMBL" id="XBW08650.1"/>
    </source>
</evidence>
<proteinExistence type="inferred from homology"/>
<dbReference type="FunFam" id="3.40.30.10:FF:000007">
    <property type="entry name" value="Thioredoxin-dependent thiol peroxidase"/>
    <property type="match status" value="1"/>
</dbReference>
<dbReference type="EMBL" id="CP138335">
    <property type="protein sequence ID" value="XBW08650.1"/>
    <property type="molecule type" value="Genomic_DNA"/>
</dbReference>
<dbReference type="CDD" id="cd03017">
    <property type="entry name" value="PRX_BCP"/>
    <property type="match status" value="1"/>
</dbReference>
<evidence type="ECO:0000256" key="8">
    <source>
        <dbReference type="ARBA" id="ARBA00023284"/>
    </source>
</evidence>
<evidence type="ECO:0000256" key="3">
    <source>
        <dbReference type="ARBA" id="ARBA00013017"/>
    </source>
</evidence>
<reference evidence="15" key="1">
    <citation type="submission" date="2023-11" db="EMBL/GenBank/DDBJ databases">
        <title>Scrofimicrobium hongkongense sp. nov., isolated from a patient with peritonitis.</title>
        <authorList>
            <person name="Lao H.Y."/>
            <person name="Wong A.Y.P."/>
            <person name="Ng T.L."/>
            <person name="Wong R.Y.L."/>
            <person name="Yau M.C.Y."/>
            <person name="Lam J.Y.W."/>
            <person name="Siu G.K.H."/>
        </authorList>
    </citation>
    <scope>NUCLEOTIDE SEQUENCE</scope>
    <source>
        <strain evidence="15">R131</strain>
    </source>
</reference>
<dbReference type="InterPro" id="IPR024706">
    <property type="entry name" value="Peroxiredoxin_AhpC-typ"/>
</dbReference>
<evidence type="ECO:0000256" key="6">
    <source>
        <dbReference type="ARBA" id="ARBA00023002"/>
    </source>
</evidence>
<comment type="subunit">
    <text evidence="2">Monomer.</text>
</comment>
<evidence type="ECO:0000256" key="9">
    <source>
        <dbReference type="ARBA" id="ARBA00032824"/>
    </source>
</evidence>
<dbReference type="GO" id="GO:0034599">
    <property type="term" value="P:cellular response to oxidative stress"/>
    <property type="evidence" value="ECO:0007669"/>
    <property type="project" value="TreeGrafter"/>
</dbReference>
<dbReference type="PANTHER" id="PTHR42801">
    <property type="entry name" value="THIOREDOXIN-DEPENDENT PEROXIDE REDUCTASE"/>
    <property type="match status" value="1"/>
</dbReference>
<gene>
    <name evidence="15" type="primary">bcp</name>
    <name evidence="15" type="ORF">SAC06_03570</name>
</gene>
<keyword evidence="8" id="KW-0676">Redox-active center</keyword>
<evidence type="ECO:0000256" key="7">
    <source>
        <dbReference type="ARBA" id="ARBA00023157"/>
    </source>
</evidence>
<dbReference type="NCBIfam" id="NF006960">
    <property type="entry name" value="PRK09437.1"/>
    <property type="match status" value="1"/>
</dbReference>
<evidence type="ECO:0000256" key="13">
    <source>
        <dbReference type="PIRSR" id="PIRSR000239-1"/>
    </source>
</evidence>
<dbReference type="GO" id="GO:0045454">
    <property type="term" value="P:cell redox homeostasis"/>
    <property type="evidence" value="ECO:0007669"/>
    <property type="project" value="TreeGrafter"/>
</dbReference>
<dbReference type="KEGG" id="sapp:SAC06_03570"/>
<evidence type="ECO:0000256" key="4">
    <source>
        <dbReference type="ARBA" id="ARBA00022559"/>
    </source>
</evidence>
<keyword evidence="5" id="KW-0049">Antioxidant</keyword>
<feature type="active site" description="Cysteine sulfenic acid (-SOH) intermediate; for peroxidase activity" evidence="13">
    <location>
        <position position="48"/>
    </location>
</feature>
<organism evidence="15">
    <name type="scientific">Scrofimicrobium appendicitidis</name>
    <dbReference type="NCBI Taxonomy" id="3079930"/>
    <lineage>
        <taxon>Bacteria</taxon>
        <taxon>Bacillati</taxon>
        <taxon>Actinomycetota</taxon>
        <taxon>Actinomycetes</taxon>
        <taxon>Actinomycetales</taxon>
        <taxon>Actinomycetaceae</taxon>
        <taxon>Scrofimicrobium</taxon>
    </lineage>
</organism>
<evidence type="ECO:0000256" key="5">
    <source>
        <dbReference type="ARBA" id="ARBA00022862"/>
    </source>
</evidence>
<dbReference type="InterPro" id="IPR050924">
    <property type="entry name" value="Peroxiredoxin_BCP/PrxQ"/>
</dbReference>
<dbReference type="PROSITE" id="PS51352">
    <property type="entry name" value="THIOREDOXIN_2"/>
    <property type="match status" value="1"/>
</dbReference>
<evidence type="ECO:0000256" key="2">
    <source>
        <dbReference type="ARBA" id="ARBA00011245"/>
    </source>
</evidence>
<protein>
    <recommendedName>
        <fullName evidence="3">thioredoxin-dependent peroxiredoxin</fullName>
        <ecNumber evidence="3">1.11.1.24</ecNumber>
    </recommendedName>
    <alternativeName>
        <fullName evidence="11">Bacterioferritin comigratory protein</fullName>
    </alternativeName>
    <alternativeName>
        <fullName evidence="9">Thioredoxin peroxidase</fullName>
    </alternativeName>
</protein>
<dbReference type="SUPFAM" id="SSF52833">
    <property type="entry name" value="Thioredoxin-like"/>
    <property type="match status" value="1"/>
</dbReference>
<evidence type="ECO:0000256" key="1">
    <source>
        <dbReference type="ARBA" id="ARBA00003330"/>
    </source>
</evidence>
<accession>A0AAU7V9E9</accession>
<evidence type="ECO:0000256" key="11">
    <source>
        <dbReference type="ARBA" id="ARBA00041373"/>
    </source>
</evidence>
<evidence type="ECO:0000259" key="14">
    <source>
        <dbReference type="PROSITE" id="PS51352"/>
    </source>
</evidence>
<dbReference type="RefSeq" id="WP_350258850.1">
    <property type="nucleotide sequence ID" value="NZ_CP138335.1"/>
</dbReference>
<evidence type="ECO:0000256" key="10">
    <source>
        <dbReference type="ARBA" id="ARBA00038489"/>
    </source>
</evidence>
<dbReference type="AlphaFoldDB" id="A0AAU7V9E9"/>
<comment type="function">
    <text evidence="1">Thiol-specific peroxidase that catalyzes the reduction of hydrogen peroxide and organic hydroperoxides to water and alcohols, respectively. Plays a role in cell protection against oxidative stress by detoxifying peroxides and as sensor of hydrogen peroxide-mediated signaling events.</text>
</comment>
<dbReference type="GO" id="GO:0005737">
    <property type="term" value="C:cytoplasm"/>
    <property type="evidence" value="ECO:0007669"/>
    <property type="project" value="TreeGrafter"/>
</dbReference>
<keyword evidence="4 15" id="KW-0575">Peroxidase</keyword>
<dbReference type="GO" id="GO:0008379">
    <property type="term" value="F:thioredoxin peroxidase activity"/>
    <property type="evidence" value="ECO:0007669"/>
    <property type="project" value="TreeGrafter"/>
</dbReference>
<comment type="similarity">
    <text evidence="10">Belongs to the peroxiredoxin family. BCP/PrxQ subfamily.</text>
</comment>
<evidence type="ECO:0000256" key="12">
    <source>
        <dbReference type="ARBA" id="ARBA00049091"/>
    </source>
</evidence>
<sequence length="157" mass="17128">MSKLTVGEPAPDFTLDTLSGPKSLQELREGADRGVIVYFYPKAGTPGCTTEACDFRDNLNSLKGAGYTVIGISPDPISALEKFTDKQNLNFLLASDPDHEVMTEWGVWGEKKNYGRTFLGVNRSTFVVDPDGTLTLAQYGVKATGHVARLRRELGID</sequence>
<dbReference type="EC" id="1.11.1.24" evidence="3"/>
<dbReference type="InterPro" id="IPR036249">
    <property type="entry name" value="Thioredoxin-like_sf"/>
</dbReference>
<dbReference type="Gene3D" id="3.40.30.10">
    <property type="entry name" value="Glutaredoxin"/>
    <property type="match status" value="1"/>
</dbReference>
<name>A0AAU7V9E9_9ACTO</name>
<dbReference type="PANTHER" id="PTHR42801:SF4">
    <property type="entry name" value="AHPC_TSA FAMILY PROTEIN"/>
    <property type="match status" value="1"/>
</dbReference>